<evidence type="ECO:0000259" key="3">
    <source>
        <dbReference type="Pfam" id="PF02826"/>
    </source>
</evidence>
<dbReference type="CDD" id="cd05300">
    <property type="entry name" value="2-Hacid_dh_1"/>
    <property type="match status" value="1"/>
</dbReference>
<dbReference type="EMBL" id="CP016172">
    <property type="protein sequence ID" value="ANN80226.1"/>
    <property type="molecule type" value="Genomic_DNA"/>
</dbReference>
<evidence type="ECO:0000256" key="1">
    <source>
        <dbReference type="ARBA" id="ARBA00023002"/>
    </source>
</evidence>
<dbReference type="Proteomes" id="UP000091926">
    <property type="component" value="Chromosome"/>
</dbReference>
<dbReference type="InterPro" id="IPR006140">
    <property type="entry name" value="D-isomer_DH_NAD-bd"/>
</dbReference>
<dbReference type="SUPFAM" id="SSF51735">
    <property type="entry name" value="NAD(P)-binding Rossmann-fold domains"/>
    <property type="match status" value="1"/>
</dbReference>
<proteinExistence type="predicted"/>
<keyword evidence="5" id="KW-1185">Reference proteome</keyword>
<feature type="domain" description="D-isomer specific 2-hydroxyacid dehydrogenase NAD-binding" evidence="3">
    <location>
        <begin position="107"/>
        <end position="283"/>
    </location>
</feature>
<dbReference type="PANTHER" id="PTHR43333:SF1">
    <property type="entry name" value="D-ISOMER SPECIFIC 2-HYDROXYACID DEHYDROGENASE NAD-BINDING DOMAIN-CONTAINING PROTEIN"/>
    <property type="match status" value="1"/>
</dbReference>
<dbReference type="GO" id="GO:0016491">
    <property type="term" value="F:oxidoreductase activity"/>
    <property type="evidence" value="ECO:0007669"/>
    <property type="project" value="UniProtKB-KW"/>
</dbReference>
<sequence length="328" mass="35207">MARASGHTVRFVIAPEQPGHTPPADAHASIRLAFYSRDIMQGSSKGAPSPASRAFFDILDAAPRAEWLHVCSAGIDNHLYQPTLRRAVRLTTSSGSNAVPIAQTIVGAILAQTRGFTYWLRAQAERRWQPLGPAQMTRDLHEQTAVIVGLGPIGRETGRLLKAVGLTTIGVRRGTGAVPHFDRVCRLDALDGLLPSCDWLVLACPLTPETRGLLDARRIGLLPARAGIANVGRGELTDESALAAALHEGRLRSAYLDVFATEPLPGSSPLWTAPNTWISPHNASVSPGNAARTTDIFLRNFMHWLNAEPFENDATPSAFTGAADSRPA</sequence>
<dbReference type="Gene3D" id="3.40.50.720">
    <property type="entry name" value="NAD(P)-binding Rossmann-like Domain"/>
    <property type="match status" value="2"/>
</dbReference>
<evidence type="ECO:0000313" key="4">
    <source>
        <dbReference type="EMBL" id="ANN80226.1"/>
    </source>
</evidence>
<dbReference type="PANTHER" id="PTHR43333">
    <property type="entry name" value="2-HACID_DH_C DOMAIN-CONTAINING PROTEIN"/>
    <property type="match status" value="1"/>
</dbReference>
<keyword evidence="1" id="KW-0560">Oxidoreductase</keyword>
<dbReference type="AlphaFoldDB" id="A0A193GLE9"/>
<accession>A0A193GLE9</accession>
<keyword evidence="2" id="KW-0520">NAD</keyword>
<name>A0A193GLE9_9BORD</name>
<evidence type="ECO:0000256" key="2">
    <source>
        <dbReference type="ARBA" id="ARBA00023027"/>
    </source>
</evidence>
<evidence type="ECO:0000313" key="5">
    <source>
        <dbReference type="Proteomes" id="UP000091926"/>
    </source>
</evidence>
<protein>
    <recommendedName>
        <fullName evidence="3">D-isomer specific 2-hydroxyacid dehydrogenase NAD-binding domain-containing protein</fullName>
    </recommendedName>
</protein>
<dbReference type="STRING" id="463014.BAU07_04300"/>
<gene>
    <name evidence="4" type="ORF">BAU07_04300</name>
</gene>
<dbReference type="InterPro" id="IPR036291">
    <property type="entry name" value="NAD(P)-bd_dom_sf"/>
</dbReference>
<dbReference type="GO" id="GO:0051287">
    <property type="term" value="F:NAD binding"/>
    <property type="evidence" value="ECO:0007669"/>
    <property type="project" value="InterPro"/>
</dbReference>
<dbReference type="Pfam" id="PF02826">
    <property type="entry name" value="2-Hacid_dh_C"/>
    <property type="match status" value="1"/>
</dbReference>
<reference evidence="4 5" key="1">
    <citation type="submission" date="2016-06" db="EMBL/GenBank/DDBJ databases">
        <title>Complete genome sequences of Bordetella bronchialis and Bordetella flabilis.</title>
        <authorList>
            <person name="LiPuma J.J."/>
            <person name="Spilker T."/>
        </authorList>
    </citation>
    <scope>NUCLEOTIDE SEQUENCE [LARGE SCALE GENOMIC DNA]</scope>
    <source>
        <strain evidence="4 5">AU10664</strain>
    </source>
</reference>
<dbReference type="KEGG" id="bfz:BAU07_04300"/>
<organism evidence="4 5">
    <name type="scientific">Bordetella flabilis</name>
    <dbReference type="NCBI Taxonomy" id="463014"/>
    <lineage>
        <taxon>Bacteria</taxon>
        <taxon>Pseudomonadati</taxon>
        <taxon>Pseudomonadota</taxon>
        <taxon>Betaproteobacteria</taxon>
        <taxon>Burkholderiales</taxon>
        <taxon>Alcaligenaceae</taxon>
        <taxon>Bordetella</taxon>
    </lineage>
</organism>